<dbReference type="GO" id="GO:0032259">
    <property type="term" value="P:methylation"/>
    <property type="evidence" value="ECO:0007669"/>
    <property type="project" value="UniProtKB-KW"/>
</dbReference>
<evidence type="ECO:0000256" key="3">
    <source>
        <dbReference type="ARBA" id="ARBA00022691"/>
    </source>
</evidence>
<dbReference type="PANTHER" id="PTHR43464:SF19">
    <property type="entry name" value="UBIQUINONE BIOSYNTHESIS O-METHYLTRANSFERASE, MITOCHONDRIAL"/>
    <property type="match status" value="1"/>
</dbReference>
<sequence>MPDTTITYYTTHVKDLVKRYESADVPDLHALLADSFPHGARLLELGCGSGRDAAFMLENGFDITASDGVQEMLNAAAACHPVLDGRLHRIRLPGELTPALGVFDGVYAVATLMHLTRPAIQVVFSRIHRILVPGGRLFFSVPLHRDDVAADEFDAQGRRFTPLTHAEWTGLCRRAGFDILTSTPTSDGLGRKTFAWLNCLAVTDKKK</sequence>
<comment type="caution">
    <text evidence="4">The sequence shown here is derived from an EMBL/GenBank/DDBJ whole genome shotgun (WGS) entry which is preliminary data.</text>
</comment>
<gene>
    <name evidence="4" type="ORF">Dpo_10c01430</name>
</gene>
<keyword evidence="2" id="KW-0808">Transferase</keyword>
<accession>S0FYB1</accession>
<keyword evidence="1" id="KW-0489">Methyltransferase</keyword>
<dbReference type="Gene3D" id="3.40.50.150">
    <property type="entry name" value="Vaccinia Virus protein VP39"/>
    <property type="match status" value="1"/>
</dbReference>
<evidence type="ECO:0000256" key="1">
    <source>
        <dbReference type="ARBA" id="ARBA00022603"/>
    </source>
</evidence>
<name>S0FYB1_9BACT</name>
<evidence type="ECO:0000313" key="4">
    <source>
        <dbReference type="EMBL" id="EMS78149.1"/>
    </source>
</evidence>
<proteinExistence type="predicted"/>
<evidence type="ECO:0000256" key="2">
    <source>
        <dbReference type="ARBA" id="ARBA00022679"/>
    </source>
</evidence>
<protein>
    <submittedName>
        <fullName evidence="4">Type II restriction-modification system, methylation subunit</fullName>
    </submittedName>
</protein>
<dbReference type="Pfam" id="PF13489">
    <property type="entry name" value="Methyltransf_23"/>
    <property type="match status" value="1"/>
</dbReference>
<dbReference type="SUPFAM" id="SSF53335">
    <property type="entry name" value="S-adenosyl-L-methionine-dependent methyltransferases"/>
    <property type="match status" value="1"/>
</dbReference>
<dbReference type="OrthoDB" id="9804312at2"/>
<dbReference type="AlphaFoldDB" id="S0FYB1"/>
<dbReference type="GO" id="GO:0008168">
    <property type="term" value="F:methyltransferase activity"/>
    <property type="evidence" value="ECO:0007669"/>
    <property type="project" value="UniProtKB-KW"/>
</dbReference>
<keyword evidence="5" id="KW-1185">Reference proteome</keyword>
<dbReference type="RefSeq" id="WP_006967964.1">
    <property type="nucleotide sequence ID" value="NZ_APJX01000010.1"/>
</dbReference>
<dbReference type="InterPro" id="IPR029063">
    <property type="entry name" value="SAM-dependent_MTases_sf"/>
</dbReference>
<keyword evidence="3" id="KW-0949">S-adenosyl-L-methionine</keyword>
<evidence type="ECO:0000313" key="5">
    <source>
        <dbReference type="Proteomes" id="UP000014216"/>
    </source>
</evidence>
<dbReference type="EMBL" id="APJX01000010">
    <property type="protein sequence ID" value="EMS78149.1"/>
    <property type="molecule type" value="Genomic_DNA"/>
</dbReference>
<dbReference type="PANTHER" id="PTHR43464">
    <property type="entry name" value="METHYLTRANSFERASE"/>
    <property type="match status" value="1"/>
</dbReference>
<dbReference type="Proteomes" id="UP000014216">
    <property type="component" value="Unassembled WGS sequence"/>
</dbReference>
<dbReference type="CDD" id="cd02440">
    <property type="entry name" value="AdoMet_MTases"/>
    <property type="match status" value="1"/>
</dbReference>
<organism evidence="4 5">
    <name type="scientific">Desulfotignum phosphitoxidans DSM 13687</name>
    <dbReference type="NCBI Taxonomy" id="1286635"/>
    <lineage>
        <taxon>Bacteria</taxon>
        <taxon>Pseudomonadati</taxon>
        <taxon>Thermodesulfobacteriota</taxon>
        <taxon>Desulfobacteria</taxon>
        <taxon>Desulfobacterales</taxon>
        <taxon>Desulfobacteraceae</taxon>
        <taxon>Desulfotignum</taxon>
    </lineage>
</organism>
<reference evidence="4 5" key="1">
    <citation type="journal article" date="2013" name="Genome Announc.">
        <title>Draft Genome Sequence of Desulfotignum phosphitoxidans DSM 13687 Strain FiPS-3.</title>
        <authorList>
            <person name="Poehlein A."/>
            <person name="Daniel R."/>
            <person name="Simeonova D.D."/>
        </authorList>
    </citation>
    <scope>NUCLEOTIDE SEQUENCE [LARGE SCALE GENOMIC DNA]</scope>
    <source>
        <strain evidence="4 5">DSM 13687</strain>
    </source>
</reference>